<dbReference type="Pfam" id="PF00201">
    <property type="entry name" value="UDPGT"/>
    <property type="match status" value="1"/>
</dbReference>
<dbReference type="GO" id="GO:0080043">
    <property type="term" value="F:quercetin 3-O-glucosyltransferase activity"/>
    <property type="evidence" value="ECO:0007669"/>
    <property type="project" value="TreeGrafter"/>
</dbReference>
<dbReference type="GO" id="GO:0016138">
    <property type="term" value="P:glycoside biosynthetic process"/>
    <property type="evidence" value="ECO:0007669"/>
    <property type="project" value="UniProtKB-ARBA"/>
</dbReference>
<keyword evidence="2" id="KW-0328">Glycosyltransferase</keyword>
<dbReference type="SUPFAM" id="SSF53756">
    <property type="entry name" value="UDP-Glycosyltransferase/glycogen phosphorylase"/>
    <property type="match status" value="1"/>
</dbReference>
<protein>
    <submittedName>
        <fullName evidence="4">UDP-glycosyltransferase 86A1</fullName>
    </submittedName>
</protein>
<dbReference type="GO" id="GO:0080044">
    <property type="term" value="F:quercetin 7-O-glucosyltransferase activity"/>
    <property type="evidence" value="ECO:0007669"/>
    <property type="project" value="TreeGrafter"/>
</dbReference>
<comment type="caution">
    <text evidence="4">The sequence shown here is derived from an EMBL/GenBank/DDBJ whole genome shotgun (WGS) entry which is preliminary data.</text>
</comment>
<organism evidence="4">
    <name type="scientific">Sesamum calycinum</name>
    <dbReference type="NCBI Taxonomy" id="2727403"/>
    <lineage>
        <taxon>Eukaryota</taxon>
        <taxon>Viridiplantae</taxon>
        <taxon>Streptophyta</taxon>
        <taxon>Embryophyta</taxon>
        <taxon>Tracheophyta</taxon>
        <taxon>Spermatophyta</taxon>
        <taxon>Magnoliopsida</taxon>
        <taxon>eudicotyledons</taxon>
        <taxon>Gunneridae</taxon>
        <taxon>Pentapetalae</taxon>
        <taxon>asterids</taxon>
        <taxon>lamiids</taxon>
        <taxon>Lamiales</taxon>
        <taxon>Pedaliaceae</taxon>
        <taxon>Sesamum</taxon>
    </lineage>
</organism>
<accession>A0AAW2NVF4</accession>
<proteinExistence type="inferred from homology"/>
<evidence type="ECO:0000256" key="2">
    <source>
        <dbReference type="ARBA" id="ARBA00022676"/>
    </source>
</evidence>
<evidence type="ECO:0000256" key="1">
    <source>
        <dbReference type="ARBA" id="ARBA00009995"/>
    </source>
</evidence>
<evidence type="ECO:0000256" key="3">
    <source>
        <dbReference type="ARBA" id="ARBA00022679"/>
    </source>
</evidence>
<reference evidence="4" key="1">
    <citation type="submission" date="2020-06" db="EMBL/GenBank/DDBJ databases">
        <authorList>
            <person name="Li T."/>
            <person name="Hu X."/>
            <person name="Zhang T."/>
            <person name="Song X."/>
            <person name="Zhang H."/>
            <person name="Dai N."/>
            <person name="Sheng W."/>
            <person name="Hou X."/>
            <person name="Wei L."/>
        </authorList>
    </citation>
    <scope>NUCLEOTIDE SEQUENCE</scope>
    <source>
        <strain evidence="4">KEN8</strain>
        <tissue evidence="4">Leaf</tissue>
    </source>
</reference>
<dbReference type="PANTHER" id="PTHR11926">
    <property type="entry name" value="GLUCOSYL/GLUCURONOSYL TRANSFERASES"/>
    <property type="match status" value="1"/>
</dbReference>
<reference evidence="4" key="2">
    <citation type="journal article" date="2024" name="Plant">
        <title>Genomic evolution and insights into agronomic trait innovations of Sesamum species.</title>
        <authorList>
            <person name="Miao H."/>
            <person name="Wang L."/>
            <person name="Qu L."/>
            <person name="Liu H."/>
            <person name="Sun Y."/>
            <person name="Le M."/>
            <person name="Wang Q."/>
            <person name="Wei S."/>
            <person name="Zheng Y."/>
            <person name="Lin W."/>
            <person name="Duan Y."/>
            <person name="Cao H."/>
            <person name="Xiong S."/>
            <person name="Wang X."/>
            <person name="Wei L."/>
            <person name="Li C."/>
            <person name="Ma Q."/>
            <person name="Ju M."/>
            <person name="Zhao R."/>
            <person name="Li G."/>
            <person name="Mu C."/>
            <person name="Tian Q."/>
            <person name="Mei H."/>
            <person name="Zhang T."/>
            <person name="Gao T."/>
            <person name="Zhang H."/>
        </authorList>
    </citation>
    <scope>NUCLEOTIDE SEQUENCE</scope>
    <source>
        <strain evidence="4">KEN8</strain>
    </source>
</reference>
<comment type="similarity">
    <text evidence="1">Belongs to the UDP-glycosyltransferase family.</text>
</comment>
<dbReference type="PANTHER" id="PTHR11926:SF1494">
    <property type="entry name" value="FLAVONOL 3-O-GLUCOSYLTRANSFERASE UGT76E12-RELATED"/>
    <property type="match status" value="1"/>
</dbReference>
<dbReference type="Gene3D" id="3.40.50.2000">
    <property type="entry name" value="Glycogen Phosphorylase B"/>
    <property type="match status" value="3"/>
</dbReference>
<dbReference type="InterPro" id="IPR002213">
    <property type="entry name" value="UDP_glucos_trans"/>
</dbReference>
<name>A0AAW2NVF4_9LAMI</name>
<dbReference type="FunFam" id="3.40.50.2000:FF:000060">
    <property type="entry name" value="Glycosyltransferase"/>
    <property type="match status" value="1"/>
</dbReference>
<keyword evidence="3" id="KW-0808">Transferase</keyword>
<gene>
    <name evidence="4" type="ORF">Scaly_1732100</name>
</gene>
<dbReference type="AlphaFoldDB" id="A0AAW2NVF4"/>
<dbReference type="EMBL" id="JACGWM010000010">
    <property type="protein sequence ID" value="KAL0347161.1"/>
    <property type="molecule type" value="Genomic_DNA"/>
</dbReference>
<evidence type="ECO:0000313" key="4">
    <source>
        <dbReference type="EMBL" id="KAL0347161.1"/>
    </source>
</evidence>
<sequence length="412" mass="46603">MKQQTETMAESHRKPHAIMISLPYQGHINPFVNLALKIAAKGFSITFVHFESVHHRLSKAQNHHGNKTQVDIFSEARESGLDIRYTTISDGLPVELDRDSNFEEYWGYVLRDFPALVDEFVGKIIQSDPYLAYFLVADTFFPYPATIAEKYNLVNVSLWTQPALVFTLAYHLDLIRENGHFPCKDNIHEEVNYIPGVKSIDCTEWLESKPPCSVLYVSFGSFVHTSKQLIEEIAYGLLLSEVNFIWAVREGILSSGDTDTLPDGYKDEVKDKGLIIPWCNQIRVLSDPAVGGFLTHNGWNSTIESMWCGVPMICYPFSFDQVTNRKLVVDDWKCGISLCDGTSVDRKEVAEKIKSFMSGAASESFRQEADKVKTTLHHALEADGSSERNFDQFIKDLKDKIHSTTTIVLNNS</sequence>
<dbReference type="CDD" id="cd03784">
    <property type="entry name" value="GT1_Gtf-like"/>
    <property type="match status" value="1"/>
</dbReference>